<proteinExistence type="predicted"/>
<sequence>MNHFKILNEAIGSALKPACEKYGFVTYRIVSHWEQIVGKHLAYLSFPIEIVFPRNRSDEGLLIIGVSNPGFALEIQASESIIVSKLSSYFGYKAISRVRIKIAQKKYSSFIEKPARSPIKATSRDCTLEGITEEEDKNLTKLIKGIKDPELVEEIAALKEILFFVDKPN</sequence>
<evidence type="ECO:0000313" key="2">
    <source>
        <dbReference type="Proteomes" id="UP000837675"/>
    </source>
</evidence>
<dbReference type="Proteomes" id="UP000837675">
    <property type="component" value="Unassembled WGS sequence"/>
</dbReference>
<comment type="caution">
    <text evidence="1">The sequence shown here is derived from an EMBL/GenBank/DDBJ whole genome shotgun (WGS) entry which is preliminary data.</text>
</comment>
<gene>
    <name evidence="1" type="ORF">MHYMCMPASI_00787</name>
</gene>
<protein>
    <recommendedName>
        <fullName evidence="3">DUF721 domain-containing protein</fullName>
    </recommendedName>
</protein>
<reference evidence="1" key="1">
    <citation type="submission" date="2021-06" db="EMBL/GenBank/DDBJ databases">
        <authorList>
            <person name="Nardi T."/>
            <person name="Nardi T."/>
        </authorList>
    </citation>
    <scope>NUCLEOTIDE SEQUENCE</scope>
</reference>
<dbReference type="AlphaFoldDB" id="A0A8S4C1L1"/>
<evidence type="ECO:0000313" key="1">
    <source>
        <dbReference type="EMBL" id="CAG7594498.1"/>
    </source>
</evidence>
<dbReference type="Pfam" id="PF05258">
    <property type="entry name" value="DciA"/>
    <property type="match status" value="1"/>
</dbReference>
<organism evidence="1 2">
    <name type="scientific">Hyalomma marginatum</name>
    <dbReference type="NCBI Taxonomy" id="34627"/>
    <lineage>
        <taxon>Eukaryota</taxon>
        <taxon>Metazoa</taxon>
        <taxon>Ecdysozoa</taxon>
        <taxon>Arthropoda</taxon>
        <taxon>Chelicerata</taxon>
        <taxon>Arachnida</taxon>
        <taxon>Acari</taxon>
        <taxon>Parasitiformes</taxon>
        <taxon>Ixodida</taxon>
        <taxon>Ixodoidea</taxon>
        <taxon>Ixodidae</taxon>
        <taxon>Hyalomminae</taxon>
        <taxon>Hyalomma</taxon>
    </lineage>
</organism>
<accession>A0A8S4C1L1</accession>
<name>A0A8S4C1L1_9ACAR</name>
<dbReference type="EMBL" id="CAJVAF010000305">
    <property type="protein sequence ID" value="CAG7594498.1"/>
    <property type="molecule type" value="Genomic_DNA"/>
</dbReference>
<evidence type="ECO:0008006" key="3">
    <source>
        <dbReference type="Google" id="ProtNLM"/>
    </source>
</evidence>
<keyword evidence="2" id="KW-1185">Reference proteome</keyword>
<dbReference type="InterPro" id="IPR007922">
    <property type="entry name" value="DciA-like"/>
</dbReference>